<dbReference type="AlphaFoldDB" id="A0A1J5PMS1"/>
<name>A0A1J5PMS1_9ZZZZ</name>
<gene>
    <name evidence="1" type="ORF">GALL_493380</name>
</gene>
<comment type="caution">
    <text evidence="1">The sequence shown here is derived from an EMBL/GenBank/DDBJ whole genome shotgun (WGS) entry which is preliminary data.</text>
</comment>
<sequence length="101" mass="10155">MPSRTVKVAIPPASVIPLSVVMIELPDPAASVTVLPGTTLPEELLSVTAMIEVETLSAATAVGLATTVELTALTGGITVRVADAAEPLGALADVMAPVLLR</sequence>
<protein>
    <submittedName>
        <fullName evidence="1">Uncharacterized protein</fullName>
    </submittedName>
</protein>
<evidence type="ECO:0000313" key="1">
    <source>
        <dbReference type="EMBL" id="OIQ69063.1"/>
    </source>
</evidence>
<reference evidence="1" key="1">
    <citation type="submission" date="2016-10" db="EMBL/GenBank/DDBJ databases">
        <title>Sequence of Gallionella enrichment culture.</title>
        <authorList>
            <person name="Poehlein A."/>
            <person name="Muehling M."/>
            <person name="Daniel R."/>
        </authorList>
    </citation>
    <scope>NUCLEOTIDE SEQUENCE</scope>
</reference>
<proteinExistence type="predicted"/>
<accession>A0A1J5PMS1</accession>
<organism evidence="1">
    <name type="scientific">mine drainage metagenome</name>
    <dbReference type="NCBI Taxonomy" id="410659"/>
    <lineage>
        <taxon>unclassified sequences</taxon>
        <taxon>metagenomes</taxon>
        <taxon>ecological metagenomes</taxon>
    </lineage>
</organism>
<dbReference type="EMBL" id="MLJW01004939">
    <property type="protein sequence ID" value="OIQ69063.1"/>
    <property type="molecule type" value="Genomic_DNA"/>
</dbReference>